<reference evidence="2 3" key="1">
    <citation type="submission" date="2019-03" db="EMBL/GenBank/DDBJ databases">
        <title>Draft Genome Sequence of Desulfosporosinus fructosivorans Strain 63.6F, Isolated from Marine Sediment in the Baltic Sea.</title>
        <authorList>
            <person name="Hausmann B."/>
            <person name="Vandieken V."/>
            <person name="Pjevac P."/>
            <person name="Schreck K."/>
            <person name="Herbold C.W."/>
            <person name="Loy A."/>
        </authorList>
    </citation>
    <scope>NUCLEOTIDE SEQUENCE [LARGE SCALE GENOMIC DNA]</scope>
    <source>
        <strain evidence="2 3">63.6F</strain>
    </source>
</reference>
<evidence type="ECO:0000313" key="3">
    <source>
        <dbReference type="Proteomes" id="UP000298460"/>
    </source>
</evidence>
<sequence>MAKAAPVSIVKVTNVYESLQESLRLSDGLADLNTQDRILIKPNIVSWDFDLPFPPYGVVTTSVVISALVRILADHGFRDVTIGEGALPGLSPDGDVVYETLGYRTLQERYGVKLVDFNKGEFLSIDYGDGLMLDIAKQAIEADKIINVPVLKTHNQAKVSLGIKNLKGCLNKKSKQSCHGIGDQELSRMFPRIIDKLPVALTIIDGLYTLEKGPGPTGKAFRKNLLISSRDPFACDLVGAAILGYQAKEVAHLCNYAQSHGRSLELADYEVKGENVADHQEYVTYDWEWSEEDTGPAGFEKRGITGLAIRKYDSSLCTGCSVQYNPMLILLSSAFKGEPFPNVEVVSGKQHLAANSFDNTVLFGKCACHLNKNNPNIKKAIPIWGCPPDLEKFVELLAKEGIECDYKEYVRFRHYLFGRYKESEGFSLADWSVK</sequence>
<dbReference type="OrthoDB" id="9785671at2"/>
<accession>A0A4Z0R036</accession>
<name>A0A4Z0R036_9FIRM</name>
<dbReference type="InterPro" id="IPR007160">
    <property type="entry name" value="DUF362"/>
</dbReference>
<dbReference type="RefSeq" id="WP_135550282.1">
    <property type="nucleotide sequence ID" value="NZ_SPQQ01000008.1"/>
</dbReference>
<dbReference type="Pfam" id="PF04015">
    <property type="entry name" value="DUF362"/>
    <property type="match status" value="1"/>
</dbReference>
<dbReference type="Proteomes" id="UP000298460">
    <property type="component" value="Unassembled WGS sequence"/>
</dbReference>
<protein>
    <submittedName>
        <fullName evidence="2">DUF362 domain-containing protein</fullName>
    </submittedName>
</protein>
<evidence type="ECO:0000313" key="2">
    <source>
        <dbReference type="EMBL" id="TGE36402.1"/>
    </source>
</evidence>
<keyword evidence="3" id="KW-1185">Reference proteome</keyword>
<dbReference type="EMBL" id="SPQQ01000008">
    <property type="protein sequence ID" value="TGE36402.1"/>
    <property type="molecule type" value="Genomic_DNA"/>
</dbReference>
<feature type="domain" description="DUF362" evidence="1">
    <location>
        <begin position="38"/>
        <end position="240"/>
    </location>
</feature>
<organism evidence="2 3">
    <name type="scientific">Desulfosporosinus fructosivorans</name>
    <dbReference type="NCBI Taxonomy" id="2018669"/>
    <lineage>
        <taxon>Bacteria</taxon>
        <taxon>Bacillati</taxon>
        <taxon>Bacillota</taxon>
        <taxon>Clostridia</taxon>
        <taxon>Eubacteriales</taxon>
        <taxon>Desulfitobacteriaceae</taxon>
        <taxon>Desulfosporosinus</taxon>
    </lineage>
</organism>
<comment type="caution">
    <text evidence="2">The sequence shown here is derived from an EMBL/GenBank/DDBJ whole genome shotgun (WGS) entry which is preliminary data.</text>
</comment>
<gene>
    <name evidence="2" type="ORF">E4K67_20980</name>
</gene>
<dbReference type="AlphaFoldDB" id="A0A4Z0R036"/>
<proteinExistence type="predicted"/>
<evidence type="ECO:0000259" key="1">
    <source>
        <dbReference type="Pfam" id="PF04015"/>
    </source>
</evidence>